<evidence type="ECO:0000256" key="1">
    <source>
        <dbReference type="ARBA" id="ARBA00022801"/>
    </source>
</evidence>
<dbReference type="GO" id="GO:0016787">
    <property type="term" value="F:hydrolase activity"/>
    <property type="evidence" value="ECO:0007669"/>
    <property type="project" value="UniProtKB-KW"/>
</dbReference>
<dbReference type="Proteomes" id="UP000186895">
    <property type="component" value="Unassembled WGS sequence"/>
</dbReference>
<feature type="chain" id="PRO_5013065772" evidence="2">
    <location>
        <begin position="20"/>
        <end position="291"/>
    </location>
</feature>
<proteinExistence type="predicted"/>
<dbReference type="eggNOG" id="COG0657">
    <property type="taxonomic scope" value="Bacteria"/>
</dbReference>
<reference evidence="4 5" key="1">
    <citation type="submission" date="2017-01" db="EMBL/GenBank/DDBJ databases">
        <authorList>
            <person name="Mah S.A."/>
            <person name="Swanson W.J."/>
            <person name="Moy G.W."/>
            <person name="Vacquier V.D."/>
        </authorList>
    </citation>
    <scope>NUCLEOTIDE SEQUENCE [LARGE SCALE GENOMIC DNA]</scope>
    <source>
        <strain evidence="4 5">DSM 7027</strain>
    </source>
</reference>
<dbReference type="SUPFAM" id="SSF53474">
    <property type="entry name" value="alpha/beta-Hydrolases"/>
    <property type="match status" value="1"/>
</dbReference>
<feature type="domain" description="BD-FAE-like" evidence="3">
    <location>
        <begin position="49"/>
        <end position="233"/>
    </location>
</feature>
<keyword evidence="5" id="KW-1185">Reference proteome</keyword>
<sequence>MKAVFFSLGALLLSGCTQLGLGLANLPARVGGAAVVQDQSYGPDELHQLDIYRPDSGRGDAPVLVFFHGGRWTDGDKSMYPFVGKAFADQGYVTVIADYRKYPEVRFPAFVHDGAQAVAWVHDNIERFGGDPERLFIAGHSSGAHIASLLAADERYLQAQGKPTAIVRAFAGLAGPYDFVPDEEDLIDIFGPPERYPQMQTTTHIEGDEPPMLLLWGEKDTLVWRRNIDLLSERIRARSGQVSTRLYPDLDHVGILASLTWMLRDRRPVFEDMLDFFAQHEPVSALATAEQ</sequence>
<keyword evidence="2" id="KW-0732">Signal</keyword>
<evidence type="ECO:0000313" key="4">
    <source>
        <dbReference type="EMBL" id="SIP96468.1"/>
    </source>
</evidence>
<dbReference type="PROSITE" id="PS51257">
    <property type="entry name" value="PROKAR_LIPOPROTEIN"/>
    <property type="match status" value="1"/>
</dbReference>
<dbReference type="Pfam" id="PF20434">
    <property type="entry name" value="BD-FAE"/>
    <property type="match status" value="1"/>
</dbReference>
<evidence type="ECO:0000259" key="3">
    <source>
        <dbReference type="Pfam" id="PF20434"/>
    </source>
</evidence>
<protein>
    <submittedName>
        <fullName evidence="4">Acetyl esterase/lipase</fullName>
    </submittedName>
</protein>
<dbReference type="AlphaFoldDB" id="A0A1N6NWF9"/>
<dbReference type="PANTHER" id="PTHR48081:SF9">
    <property type="entry name" value="CARBOXYLESTERASE"/>
    <property type="match status" value="1"/>
</dbReference>
<dbReference type="InterPro" id="IPR029058">
    <property type="entry name" value="AB_hydrolase_fold"/>
</dbReference>
<dbReference type="STRING" id="49186.SAMN05421647_101611"/>
<organism evidence="4 5">
    <name type="scientific">Marinobacterium stanieri</name>
    <dbReference type="NCBI Taxonomy" id="49186"/>
    <lineage>
        <taxon>Bacteria</taxon>
        <taxon>Pseudomonadati</taxon>
        <taxon>Pseudomonadota</taxon>
        <taxon>Gammaproteobacteria</taxon>
        <taxon>Oceanospirillales</taxon>
        <taxon>Oceanospirillaceae</taxon>
        <taxon>Marinobacterium</taxon>
    </lineage>
</organism>
<feature type="signal peptide" evidence="2">
    <location>
        <begin position="1"/>
        <end position="19"/>
    </location>
</feature>
<dbReference type="InterPro" id="IPR050300">
    <property type="entry name" value="GDXG_lipolytic_enzyme"/>
</dbReference>
<dbReference type="RefSeq" id="WP_076460704.1">
    <property type="nucleotide sequence ID" value="NZ_FTMN01000001.1"/>
</dbReference>
<dbReference type="InterPro" id="IPR019826">
    <property type="entry name" value="Carboxylesterase_B_AS"/>
</dbReference>
<keyword evidence="1" id="KW-0378">Hydrolase</keyword>
<dbReference type="InterPro" id="IPR049492">
    <property type="entry name" value="BD-FAE-like_dom"/>
</dbReference>
<gene>
    <name evidence="4" type="ORF">SAMN05421647_101611</name>
</gene>
<dbReference type="PANTHER" id="PTHR48081">
    <property type="entry name" value="AB HYDROLASE SUPERFAMILY PROTEIN C4A8.06C"/>
    <property type="match status" value="1"/>
</dbReference>
<evidence type="ECO:0000313" key="5">
    <source>
        <dbReference type="Proteomes" id="UP000186895"/>
    </source>
</evidence>
<dbReference type="PROSITE" id="PS00122">
    <property type="entry name" value="CARBOXYLESTERASE_B_1"/>
    <property type="match status" value="1"/>
</dbReference>
<dbReference type="Gene3D" id="3.40.50.1820">
    <property type="entry name" value="alpha/beta hydrolase"/>
    <property type="match status" value="1"/>
</dbReference>
<evidence type="ECO:0000256" key="2">
    <source>
        <dbReference type="SAM" id="SignalP"/>
    </source>
</evidence>
<accession>A0A1N6NWF9</accession>
<dbReference type="EMBL" id="FTMN01000001">
    <property type="protein sequence ID" value="SIP96468.1"/>
    <property type="molecule type" value="Genomic_DNA"/>
</dbReference>
<name>A0A1N6NWF9_9GAMM</name>